<proteinExistence type="predicted"/>
<dbReference type="RefSeq" id="WP_089002576.1">
    <property type="nucleotide sequence ID" value="NZ_LT607733.1"/>
</dbReference>
<dbReference type="InterPro" id="IPR047057">
    <property type="entry name" value="MerR_fam"/>
</dbReference>
<evidence type="ECO:0000256" key="1">
    <source>
        <dbReference type="ARBA" id="ARBA00023125"/>
    </source>
</evidence>
<dbReference type="PANTHER" id="PTHR30204:SF93">
    <property type="entry name" value="HTH MERR-TYPE DOMAIN-CONTAINING PROTEIN"/>
    <property type="match status" value="1"/>
</dbReference>
<dbReference type="PROSITE" id="PS50937">
    <property type="entry name" value="HTH_MERR_2"/>
    <property type="match status" value="1"/>
</dbReference>
<feature type="domain" description="HTH merR-type" evidence="3">
    <location>
        <begin position="37"/>
        <end position="106"/>
    </location>
</feature>
<dbReference type="AlphaFoldDB" id="A0A1C5GGV8"/>
<keyword evidence="5" id="KW-1185">Reference proteome</keyword>
<dbReference type="EMBL" id="LT607733">
    <property type="protein sequence ID" value="SCG19061.1"/>
    <property type="molecule type" value="Genomic_DNA"/>
</dbReference>
<evidence type="ECO:0000313" key="5">
    <source>
        <dbReference type="Proteomes" id="UP000198251"/>
    </source>
</evidence>
<dbReference type="PANTHER" id="PTHR30204">
    <property type="entry name" value="REDOX-CYCLING DRUG-SENSING TRANSCRIPTIONAL ACTIVATOR SOXR"/>
    <property type="match status" value="1"/>
</dbReference>
<name>A0A1C5GGV8_MICEH</name>
<dbReference type="CDD" id="cd00592">
    <property type="entry name" value="HTH_MerR-like"/>
    <property type="match status" value="1"/>
</dbReference>
<dbReference type="InterPro" id="IPR000551">
    <property type="entry name" value="MerR-type_HTH_dom"/>
</dbReference>
<organism evidence="4 5">
    <name type="scientific">Micromonospora echinofusca</name>
    <dbReference type="NCBI Taxonomy" id="47858"/>
    <lineage>
        <taxon>Bacteria</taxon>
        <taxon>Bacillati</taxon>
        <taxon>Actinomycetota</taxon>
        <taxon>Actinomycetes</taxon>
        <taxon>Micromonosporales</taxon>
        <taxon>Micromonosporaceae</taxon>
        <taxon>Micromonospora</taxon>
    </lineage>
</organism>
<accession>A0A1C5GGV8</accession>
<dbReference type="Gene3D" id="1.10.1660.10">
    <property type="match status" value="1"/>
</dbReference>
<evidence type="ECO:0000313" key="4">
    <source>
        <dbReference type="EMBL" id="SCG19061.1"/>
    </source>
</evidence>
<evidence type="ECO:0000256" key="2">
    <source>
        <dbReference type="SAM" id="MobiDB-lite"/>
    </source>
</evidence>
<dbReference type="GeneID" id="95805079"/>
<feature type="compositionally biased region" description="Pro residues" evidence="2">
    <location>
        <begin position="11"/>
        <end position="25"/>
    </location>
</feature>
<sequence length="165" mass="17382">MVPGNRTAGPQPVPGPAAGPVPGPAAEPVGGAAEGRLMQIGEAAERVGLSIRTIRHYEDVGLIVPSARSDGGFRLYTAPDLDRLAVVKRMKPLGFSLDEMRDLLAVLDALDSAEGADRAALLDRLGMFHAAATARVGALRDQLAMAEGFADTLRDRLHQHGGRRT</sequence>
<dbReference type="PROSITE" id="PS00552">
    <property type="entry name" value="HTH_MERR_1"/>
    <property type="match status" value="1"/>
</dbReference>
<dbReference type="GO" id="GO:0003700">
    <property type="term" value="F:DNA-binding transcription factor activity"/>
    <property type="evidence" value="ECO:0007669"/>
    <property type="project" value="InterPro"/>
</dbReference>
<dbReference type="SUPFAM" id="SSF46955">
    <property type="entry name" value="Putative DNA-binding domain"/>
    <property type="match status" value="1"/>
</dbReference>
<evidence type="ECO:0000259" key="3">
    <source>
        <dbReference type="PROSITE" id="PS50937"/>
    </source>
</evidence>
<dbReference type="Proteomes" id="UP000198251">
    <property type="component" value="Chromosome I"/>
</dbReference>
<keyword evidence="1 4" id="KW-0238">DNA-binding</keyword>
<dbReference type="Pfam" id="PF13411">
    <property type="entry name" value="MerR_1"/>
    <property type="match status" value="1"/>
</dbReference>
<dbReference type="PRINTS" id="PR00040">
    <property type="entry name" value="HTHMERR"/>
</dbReference>
<protein>
    <submittedName>
        <fullName evidence="4">DNA-binding transcriptional regulator, MerR family</fullName>
    </submittedName>
</protein>
<feature type="region of interest" description="Disordered" evidence="2">
    <location>
        <begin position="1"/>
        <end position="30"/>
    </location>
</feature>
<dbReference type="InterPro" id="IPR009061">
    <property type="entry name" value="DNA-bd_dom_put_sf"/>
</dbReference>
<dbReference type="GO" id="GO:0003677">
    <property type="term" value="F:DNA binding"/>
    <property type="evidence" value="ECO:0007669"/>
    <property type="project" value="UniProtKB-KW"/>
</dbReference>
<reference evidence="4 5" key="1">
    <citation type="submission" date="2016-06" db="EMBL/GenBank/DDBJ databases">
        <authorList>
            <person name="Kjaerup R.B."/>
            <person name="Dalgaard T.S."/>
            <person name="Juul-Madsen H.R."/>
        </authorList>
    </citation>
    <scope>NUCLEOTIDE SEQUENCE [LARGE SCALE GENOMIC DNA]</scope>
    <source>
        <strain evidence="4 5">DSM 43913</strain>
    </source>
</reference>
<dbReference type="SMART" id="SM00422">
    <property type="entry name" value="HTH_MERR"/>
    <property type="match status" value="1"/>
</dbReference>
<gene>
    <name evidence="4" type="ORF">GA0070610_5421</name>
</gene>